<sequence length="474" mass="53486">MVKRLQLKEVIEVVGGRLVLGSKDLEVKDAIIYHLHSIIQSHTMIFLDRRKPFNYEKIKHLEPFVIISDARDSREKYQEAFAVIEVGNIRKAIFAFAEYYRRLFSIPVIAITGTDGKTTTKDMIVHILKKQYSVQSTIRSRNAPRKSFEYLMGIDEDTDVGVFETGLGAPGNLRYHCDIFQPTIGIITNIGIFHLDKCKTLENYVRAKGEIIEGLKNKGTLLVNGDDEHIATLPLKDYKGKLVSFGKSTGADLRATDIKVDSSQTTFTMTYQYKPYSVVLPCHGEHQAYNAMAAIGAVLDVGVDITDAINALQSFHVLEKHLQVKQGINDSTIIDDSWSLTPGALKEALKVLQSIAYDRKKILLIGDIGRLGDHTTKTHLEVGEMISEQGIDVLITYGHNAKRVAERVAEKNTRIQVYPCLNIHDVYQKVSSLLTPDSTCLFKCSNTDHDLMDLKEQIIKKDEMERKQHDERLH</sequence>
<evidence type="ECO:0000256" key="3">
    <source>
        <dbReference type="ARBA" id="ARBA00022840"/>
    </source>
</evidence>
<evidence type="ECO:0000259" key="4">
    <source>
        <dbReference type="Pfam" id="PF02875"/>
    </source>
</evidence>
<dbReference type="Gene3D" id="3.40.1190.10">
    <property type="entry name" value="Mur-like, catalytic domain"/>
    <property type="match status" value="1"/>
</dbReference>
<evidence type="ECO:0000256" key="1">
    <source>
        <dbReference type="ARBA" id="ARBA00022598"/>
    </source>
</evidence>
<dbReference type="PANTHER" id="PTHR43024">
    <property type="entry name" value="UDP-N-ACETYLMURAMOYL-TRIPEPTIDE--D-ALANYL-D-ALANINE LIGASE"/>
    <property type="match status" value="1"/>
</dbReference>
<reference evidence="6 7" key="1">
    <citation type="submission" date="2018-06" db="EMBL/GenBank/DDBJ databases">
        <title>Freshwater and sediment microbial communities from various areas in North America, analyzing microbe dynamics in response to fracking.</title>
        <authorList>
            <person name="Lamendella R."/>
        </authorList>
    </citation>
    <scope>NUCLEOTIDE SEQUENCE [LARGE SCALE GENOMIC DNA]</scope>
    <source>
        <strain evidence="6 7">97B</strain>
    </source>
</reference>
<dbReference type="Proteomes" id="UP000252118">
    <property type="component" value="Unassembled WGS sequence"/>
</dbReference>
<dbReference type="InterPro" id="IPR013221">
    <property type="entry name" value="Mur_ligase_cen"/>
</dbReference>
<dbReference type="SUPFAM" id="SSF53623">
    <property type="entry name" value="MurD-like peptide ligases, catalytic domain"/>
    <property type="match status" value="1"/>
</dbReference>
<feature type="domain" description="Mur ligase C-terminal" evidence="4">
    <location>
        <begin position="323"/>
        <end position="444"/>
    </location>
</feature>
<dbReference type="Pfam" id="PF02875">
    <property type="entry name" value="Mur_ligase_C"/>
    <property type="match status" value="1"/>
</dbReference>
<dbReference type="InterPro" id="IPR036565">
    <property type="entry name" value="Mur-like_cat_sf"/>
</dbReference>
<protein>
    <submittedName>
        <fullName evidence="6">UDP-N-acetylmuramoyl-tripeptide--D-alanyl-D-alanine ligase</fullName>
    </submittedName>
</protein>
<dbReference type="RefSeq" id="WP_113968810.1">
    <property type="nucleotide sequence ID" value="NZ_QNRJ01000004.1"/>
</dbReference>
<dbReference type="OrthoDB" id="9801978at2"/>
<dbReference type="InterPro" id="IPR004101">
    <property type="entry name" value="Mur_ligase_C"/>
</dbReference>
<dbReference type="GO" id="GO:0016881">
    <property type="term" value="F:acid-amino acid ligase activity"/>
    <property type="evidence" value="ECO:0007669"/>
    <property type="project" value="InterPro"/>
</dbReference>
<proteinExistence type="predicted"/>
<feature type="domain" description="Mur ligase central" evidence="5">
    <location>
        <begin position="111"/>
        <end position="298"/>
    </location>
</feature>
<comment type="caution">
    <text evidence="6">The sequence shown here is derived from an EMBL/GenBank/DDBJ whole genome shotgun (WGS) entry which is preliminary data.</text>
</comment>
<dbReference type="SUPFAM" id="SSF53244">
    <property type="entry name" value="MurD-like peptide ligases, peptide-binding domain"/>
    <property type="match status" value="1"/>
</dbReference>
<dbReference type="GO" id="GO:0005524">
    <property type="term" value="F:ATP binding"/>
    <property type="evidence" value="ECO:0007669"/>
    <property type="project" value="UniProtKB-KW"/>
</dbReference>
<dbReference type="Gene3D" id="3.90.190.20">
    <property type="entry name" value="Mur ligase, C-terminal domain"/>
    <property type="match status" value="1"/>
</dbReference>
<dbReference type="InterPro" id="IPR051046">
    <property type="entry name" value="MurCDEF_CellWall_CoF430Synth"/>
</dbReference>
<organism evidence="6 7">
    <name type="scientific">Rossellomorea aquimaris</name>
    <dbReference type="NCBI Taxonomy" id="189382"/>
    <lineage>
        <taxon>Bacteria</taxon>
        <taxon>Bacillati</taxon>
        <taxon>Bacillota</taxon>
        <taxon>Bacilli</taxon>
        <taxon>Bacillales</taxon>
        <taxon>Bacillaceae</taxon>
        <taxon>Rossellomorea</taxon>
    </lineage>
</organism>
<dbReference type="InterPro" id="IPR036615">
    <property type="entry name" value="Mur_ligase_C_dom_sf"/>
</dbReference>
<keyword evidence="2" id="KW-0547">Nucleotide-binding</keyword>
<dbReference type="Pfam" id="PF08245">
    <property type="entry name" value="Mur_ligase_M"/>
    <property type="match status" value="1"/>
</dbReference>
<evidence type="ECO:0000259" key="5">
    <source>
        <dbReference type="Pfam" id="PF08245"/>
    </source>
</evidence>
<dbReference type="AlphaFoldDB" id="A0A366EUX7"/>
<evidence type="ECO:0000313" key="6">
    <source>
        <dbReference type="EMBL" id="RBP05299.1"/>
    </source>
</evidence>
<name>A0A366EUX7_9BACI</name>
<keyword evidence="1 6" id="KW-0436">Ligase</keyword>
<evidence type="ECO:0000256" key="2">
    <source>
        <dbReference type="ARBA" id="ARBA00022741"/>
    </source>
</evidence>
<dbReference type="EMBL" id="QNRJ01000004">
    <property type="protein sequence ID" value="RBP05299.1"/>
    <property type="molecule type" value="Genomic_DNA"/>
</dbReference>
<keyword evidence="3" id="KW-0067">ATP-binding</keyword>
<gene>
    <name evidence="6" type="ORF">DET59_10415</name>
</gene>
<dbReference type="PANTHER" id="PTHR43024:SF1">
    <property type="entry name" value="UDP-N-ACETYLMURAMOYL-TRIPEPTIDE--D-ALANYL-D-ALANINE LIGASE"/>
    <property type="match status" value="1"/>
</dbReference>
<evidence type="ECO:0000313" key="7">
    <source>
        <dbReference type="Proteomes" id="UP000252118"/>
    </source>
</evidence>
<accession>A0A366EUX7</accession>